<proteinExistence type="inferred from homology"/>
<comment type="similarity">
    <text evidence="1">Belongs to the GST superfamily. NadH family.</text>
</comment>
<sequence>MTAQIEFCFDLSSPWTYLAFHNIRPLAARHGAAIRWTPILVGGVFNAANPSVYAARENASSPKFRHMGKILRDWAQWTGVELHFPAPWHPLKSIHAMRAACALEDDQAALERFAEAAFHAYFVEQRNLDDPAEITAVAGAIGMDGAALIAAANSQPVKDRLRANTDALVARGGYGSPSIFVGSTDMYFGNDQLPLVEQALKRAKGESIS</sequence>
<protein>
    <recommendedName>
        <fullName evidence="1">2-hydroxychromene-2-carboxylate isomerase</fullName>
        <ecNumber evidence="1">5.99.1.4</ecNumber>
    </recommendedName>
</protein>
<dbReference type="RefSeq" id="WP_117351073.1">
    <property type="nucleotide sequence ID" value="NZ_CP020083.1"/>
</dbReference>
<dbReference type="InterPro" id="IPR036249">
    <property type="entry name" value="Thioredoxin-like_sf"/>
</dbReference>
<dbReference type="Pfam" id="PF01323">
    <property type="entry name" value="DSBA"/>
    <property type="match status" value="1"/>
</dbReference>
<evidence type="ECO:0000256" key="1">
    <source>
        <dbReference type="PIRNR" id="PIRNR006386"/>
    </source>
</evidence>
<keyword evidence="4" id="KW-1185">Reference proteome</keyword>
<dbReference type="PANTHER" id="PTHR42943">
    <property type="entry name" value="GLUTATHIONE S-TRANSFERASE KAPPA"/>
    <property type="match status" value="1"/>
</dbReference>
<gene>
    <name evidence="3" type="ORF">B5J99_00090</name>
</gene>
<evidence type="ECO:0000313" key="4">
    <source>
        <dbReference type="Proteomes" id="UP000258016"/>
    </source>
</evidence>
<dbReference type="InterPro" id="IPR044087">
    <property type="entry name" value="NahD-like"/>
</dbReference>
<dbReference type="EC" id="5.99.1.4" evidence="1"/>
<dbReference type="InterPro" id="IPR001853">
    <property type="entry name" value="DSBA-like_thioredoxin_dom"/>
</dbReference>
<dbReference type="PIRSF" id="PIRSF006386">
    <property type="entry name" value="HCCAis_GSTk"/>
    <property type="match status" value="1"/>
</dbReference>
<dbReference type="InterPro" id="IPR051924">
    <property type="entry name" value="GST_Kappa/NadH"/>
</dbReference>
<accession>A0ABN5B394</accession>
<reference evidence="3 4" key="1">
    <citation type="submission" date="2017-03" db="EMBL/GenBank/DDBJ databases">
        <title>Complete genome sequence of Blastomonas fulva degrading microcsystin LR.</title>
        <authorList>
            <person name="Lee H.-g."/>
            <person name="Jin L."/>
            <person name="oh H.-M."/>
        </authorList>
    </citation>
    <scope>NUCLEOTIDE SEQUENCE [LARGE SCALE GENOMIC DNA]</scope>
    <source>
        <strain evidence="3 4">T2</strain>
    </source>
</reference>
<organism evidence="3 4">
    <name type="scientific">Blastomonas fulva</name>
    <dbReference type="NCBI Taxonomy" id="1550728"/>
    <lineage>
        <taxon>Bacteria</taxon>
        <taxon>Pseudomonadati</taxon>
        <taxon>Pseudomonadota</taxon>
        <taxon>Alphaproteobacteria</taxon>
        <taxon>Sphingomonadales</taxon>
        <taxon>Sphingomonadaceae</taxon>
        <taxon>Blastomonas</taxon>
    </lineage>
</organism>
<dbReference type="InterPro" id="IPR014440">
    <property type="entry name" value="HCCAis_GSTk"/>
</dbReference>
<dbReference type="CDD" id="cd03022">
    <property type="entry name" value="DsbA_HCCA_Iso"/>
    <property type="match status" value="1"/>
</dbReference>
<dbReference type="Gene3D" id="3.40.30.10">
    <property type="entry name" value="Glutaredoxin"/>
    <property type="match status" value="1"/>
</dbReference>
<feature type="domain" description="DSBA-like thioredoxin" evidence="2">
    <location>
        <begin position="4"/>
        <end position="201"/>
    </location>
</feature>
<dbReference type="EMBL" id="CP020083">
    <property type="protein sequence ID" value="ASR50065.1"/>
    <property type="molecule type" value="Genomic_DNA"/>
</dbReference>
<dbReference type="GeneID" id="303483970"/>
<dbReference type="Proteomes" id="UP000258016">
    <property type="component" value="Chromosome"/>
</dbReference>
<dbReference type="PANTHER" id="PTHR42943:SF2">
    <property type="entry name" value="GLUTATHIONE S-TRANSFERASE KAPPA 1"/>
    <property type="match status" value="1"/>
</dbReference>
<evidence type="ECO:0000313" key="3">
    <source>
        <dbReference type="EMBL" id="ASR50065.1"/>
    </source>
</evidence>
<dbReference type="GO" id="GO:0016853">
    <property type="term" value="F:isomerase activity"/>
    <property type="evidence" value="ECO:0007669"/>
    <property type="project" value="UniProtKB-KW"/>
</dbReference>
<comment type="catalytic activity">
    <reaction evidence="1">
        <text>2-hydroxychromene-2-carboxylate = (3E)-4-(2-hydroxyphenyl)-2-oxobut-3-enoate</text>
        <dbReference type="Rhea" id="RHEA:27401"/>
        <dbReference type="ChEBI" id="CHEBI:59350"/>
        <dbReference type="ChEBI" id="CHEBI:59353"/>
        <dbReference type="EC" id="5.99.1.4"/>
    </reaction>
</comment>
<evidence type="ECO:0000259" key="2">
    <source>
        <dbReference type="Pfam" id="PF01323"/>
    </source>
</evidence>
<keyword evidence="1 3" id="KW-0413">Isomerase</keyword>
<dbReference type="SUPFAM" id="SSF52833">
    <property type="entry name" value="Thioredoxin-like"/>
    <property type="match status" value="1"/>
</dbReference>
<name>A0ABN5B394_9SPHN</name>